<organism evidence="1">
    <name type="scientific">Thaumatella adunca</name>
    <dbReference type="NCBI Taxonomy" id="2006976"/>
    <lineage>
        <taxon>Eukaryota</taxon>
        <taxon>Rhodophyta</taxon>
        <taxon>Florideophyceae</taxon>
        <taxon>Rhodymeniophycidae</taxon>
        <taxon>Ceramiales</taxon>
        <taxon>Rhodomelaceae</taxon>
        <taxon>Thaumatella</taxon>
    </lineage>
</organism>
<reference evidence="1" key="1">
    <citation type="journal article" date="2017" name="J. Phycol.">
        <title>Analysis of chloroplast genomes and a supermatrix inform reclassification of the Rhodomelaceae (Rhodophyta).</title>
        <authorList>
            <person name="Diaz-Tapia P."/>
            <person name="Maggs C.A."/>
            <person name="West J.A."/>
            <person name="Verbruggen H."/>
        </authorList>
    </citation>
    <scope>NUCLEOTIDE SEQUENCE</scope>
    <source>
        <strain evidence="1">PD1388</strain>
    </source>
</reference>
<proteinExistence type="predicted"/>
<keyword evidence="1" id="KW-0934">Plastid</keyword>
<dbReference type="EMBL" id="MF101447">
    <property type="protein sequence ID" value="ARW67374.1"/>
    <property type="molecule type" value="Genomic_DNA"/>
</dbReference>
<dbReference type="GeneID" id="33360678"/>
<evidence type="ECO:0000313" key="1">
    <source>
        <dbReference type="EMBL" id="ARW67374.1"/>
    </source>
</evidence>
<dbReference type="RefSeq" id="YP_009398188.1">
    <property type="nucleotide sequence ID" value="NC_035291.1"/>
</dbReference>
<dbReference type="AlphaFoldDB" id="A0A1Z1MNN7"/>
<protein>
    <submittedName>
        <fullName evidence="1">Uncharacterized protein</fullName>
    </submittedName>
</protein>
<sequence>MHIMILLLLRFASFILIANKILREYKYISYKCV</sequence>
<accession>A0A1Z1MNN7</accession>
<keyword evidence="1" id="KW-0150">Chloroplast</keyword>
<name>A0A1Z1MNN7_9FLOR</name>
<gene>
    <name evidence="1" type="primary">orf33c</name>
</gene>
<geneLocation type="chloroplast" evidence="1"/>